<feature type="compositionally biased region" description="Polar residues" evidence="1">
    <location>
        <begin position="1"/>
        <end position="10"/>
    </location>
</feature>
<dbReference type="FunFam" id="2.30.29.30:FF:000286">
    <property type="entry name" value="PH-protein kinase domain containing protein"/>
    <property type="match status" value="1"/>
</dbReference>
<feature type="compositionally biased region" description="Low complexity" evidence="1">
    <location>
        <begin position="42"/>
        <end position="63"/>
    </location>
</feature>
<evidence type="ECO:0000259" key="2">
    <source>
        <dbReference type="PROSITE" id="PS50003"/>
    </source>
</evidence>
<dbReference type="OrthoDB" id="2157866at2759"/>
<feature type="compositionally biased region" description="Gly residues" evidence="1">
    <location>
        <begin position="646"/>
        <end position="663"/>
    </location>
</feature>
<dbReference type="Pfam" id="PF00169">
    <property type="entry name" value="PH"/>
    <property type="match status" value="2"/>
</dbReference>
<proteinExistence type="predicted"/>
<dbReference type="PANTHER" id="PTHR14336">
    <property type="entry name" value="TANDEM PH DOMAIN CONTAINING PROTEIN"/>
    <property type="match status" value="1"/>
</dbReference>
<feature type="compositionally biased region" description="Polar residues" evidence="1">
    <location>
        <begin position="526"/>
        <end position="546"/>
    </location>
</feature>
<dbReference type="EMBL" id="FMSP01000018">
    <property type="protein sequence ID" value="SCV73571.1"/>
    <property type="molecule type" value="Genomic_DNA"/>
</dbReference>
<feature type="compositionally biased region" description="Low complexity" evidence="1">
    <location>
        <begin position="283"/>
        <end position="296"/>
    </location>
</feature>
<feature type="compositionally biased region" description="Polar residues" evidence="1">
    <location>
        <begin position="440"/>
        <end position="453"/>
    </location>
</feature>
<feature type="region of interest" description="Disordered" evidence="1">
    <location>
        <begin position="778"/>
        <end position="809"/>
    </location>
</feature>
<feature type="compositionally biased region" description="Pro residues" evidence="1">
    <location>
        <begin position="550"/>
        <end position="563"/>
    </location>
</feature>
<feature type="region of interest" description="Disordered" evidence="1">
    <location>
        <begin position="1"/>
        <end position="158"/>
    </location>
</feature>
<feature type="region of interest" description="Disordered" evidence="1">
    <location>
        <begin position="437"/>
        <end position="457"/>
    </location>
</feature>
<dbReference type="InterPro" id="IPR001849">
    <property type="entry name" value="PH_domain"/>
</dbReference>
<organism evidence="3 4">
    <name type="scientific">Microbotryum intermedium</name>
    <dbReference type="NCBI Taxonomy" id="269621"/>
    <lineage>
        <taxon>Eukaryota</taxon>
        <taxon>Fungi</taxon>
        <taxon>Dikarya</taxon>
        <taxon>Basidiomycota</taxon>
        <taxon>Pucciniomycotina</taxon>
        <taxon>Microbotryomycetes</taxon>
        <taxon>Microbotryales</taxon>
        <taxon>Microbotryaceae</taxon>
        <taxon>Microbotryum</taxon>
    </lineage>
</organism>
<accession>A0A238FN39</accession>
<gene>
    <name evidence="3" type="ORF">BQ2448_7497</name>
</gene>
<dbReference type="PROSITE" id="PS50003">
    <property type="entry name" value="PH_DOMAIN"/>
    <property type="match status" value="2"/>
</dbReference>
<keyword evidence="4" id="KW-1185">Reference proteome</keyword>
<feature type="compositionally biased region" description="Basic and acidic residues" evidence="1">
    <location>
        <begin position="794"/>
        <end position="809"/>
    </location>
</feature>
<feature type="compositionally biased region" description="Low complexity" evidence="1">
    <location>
        <begin position="361"/>
        <end position="373"/>
    </location>
</feature>
<feature type="region of interest" description="Disordered" evidence="1">
    <location>
        <begin position="646"/>
        <end position="680"/>
    </location>
</feature>
<dbReference type="Gene3D" id="2.30.29.30">
    <property type="entry name" value="Pleckstrin-homology domain (PH domain)/Phosphotyrosine-binding domain (PTB)"/>
    <property type="match status" value="2"/>
</dbReference>
<feature type="compositionally biased region" description="Polar residues" evidence="1">
    <location>
        <begin position="110"/>
        <end position="125"/>
    </location>
</feature>
<feature type="compositionally biased region" description="Gly residues" evidence="1">
    <location>
        <begin position="374"/>
        <end position="384"/>
    </location>
</feature>
<evidence type="ECO:0000256" key="1">
    <source>
        <dbReference type="SAM" id="MobiDB-lite"/>
    </source>
</evidence>
<feature type="region of interest" description="Disordered" evidence="1">
    <location>
        <begin position="283"/>
        <end position="325"/>
    </location>
</feature>
<reference evidence="4" key="1">
    <citation type="submission" date="2016-09" db="EMBL/GenBank/DDBJ databases">
        <authorList>
            <person name="Jeantristanb JTB J.-T."/>
            <person name="Ricardo R."/>
        </authorList>
    </citation>
    <scope>NUCLEOTIDE SEQUENCE [LARGE SCALE GENOMIC DNA]</scope>
</reference>
<dbReference type="AlphaFoldDB" id="A0A238FN39"/>
<feature type="compositionally biased region" description="Low complexity" evidence="1">
    <location>
        <begin position="82"/>
        <end position="103"/>
    </location>
</feature>
<dbReference type="SUPFAM" id="SSF50729">
    <property type="entry name" value="PH domain-like"/>
    <property type="match status" value="2"/>
</dbReference>
<dbReference type="Proteomes" id="UP000198372">
    <property type="component" value="Unassembled WGS sequence"/>
</dbReference>
<dbReference type="InterPro" id="IPR051707">
    <property type="entry name" value="PI-Interact_SigTrans_Reg"/>
</dbReference>
<feature type="domain" description="PH" evidence="2">
    <location>
        <begin position="574"/>
        <end position="721"/>
    </location>
</feature>
<dbReference type="STRING" id="269621.A0A238FN39"/>
<evidence type="ECO:0000313" key="4">
    <source>
        <dbReference type="Proteomes" id="UP000198372"/>
    </source>
</evidence>
<evidence type="ECO:0000313" key="3">
    <source>
        <dbReference type="EMBL" id="SCV73571.1"/>
    </source>
</evidence>
<dbReference type="PANTHER" id="PTHR14336:SF8">
    <property type="entry name" value="PROTEIN OPY1"/>
    <property type="match status" value="1"/>
</dbReference>
<dbReference type="CDD" id="cd13255">
    <property type="entry name" value="PH_TAAP2-like"/>
    <property type="match status" value="1"/>
</dbReference>
<dbReference type="InterPro" id="IPR011993">
    <property type="entry name" value="PH-like_dom_sf"/>
</dbReference>
<dbReference type="SMART" id="SM00233">
    <property type="entry name" value="PH"/>
    <property type="match status" value="2"/>
</dbReference>
<name>A0A238FN39_9BASI</name>
<feature type="region of interest" description="Disordered" evidence="1">
    <location>
        <begin position="477"/>
        <end position="573"/>
    </location>
</feature>
<feature type="region of interest" description="Disordered" evidence="1">
    <location>
        <begin position="342"/>
        <end position="385"/>
    </location>
</feature>
<feature type="domain" description="PH" evidence="2">
    <location>
        <begin position="185"/>
        <end position="280"/>
    </location>
</feature>
<feature type="compositionally biased region" description="Pro residues" evidence="1">
    <location>
        <begin position="16"/>
        <end position="25"/>
    </location>
</feature>
<sequence>MSELNPSTAPLKTPNSPSPALPPTPQDVKRRLSVLAPRVDVAATQQQQAATASDSTSTAGQSQFAPASPLMPTCPSATLDPSMGGKKSQASSSALSSSGMSSTSEDEADPSSSTAAQARHNNQVPLSAISEADSGTDSDASSDARGGARTSSRRTRALGVPADQVTKAMERLRISRENSRLAESVALKGGYLMKKGERRKAWKRRWFVLRGGQLAMYKNEKEYRLLRLIPLADIHTCSPIELKKHVHTFGIVTPKRTYYVKADSEKDVRDWCQAVQRAKTDLATSTTVTSLTEGTSGDVTPLGKEARSPGLQKHAPSPPSLSTATMAEQGGSFLSSPELQPMHHFPSSPIAVTAPINDNEGASGLSSSYTSTSSGGGGGGGGAGLAIPGVSGSTIRGGSTAPPNSFATGAEGALGLRGADGHTLELNAVDAELSTAIARQGSQHRSSSTVSDRSTGRDSYLAVVGTGATAGDYFGGPSRTSMSLNPPLSPGGGGASSSEDEDGFDTYDATWAGSGSAPPASPGPVSRSQSASRQLTFAEQPSTPSMRSPLPNPNSTPTAPSPSTPASGFTDPNKVILSGYLMKQGKRKTWRKRWFVLMSTRLVYSRSHMDAKIHRQIPLTKILDAIEHEPTKMQGSIPGTPLLGNGGTLGGGGGGGGGNGVGGSSSNTMPNVSGSEGRGGGGGAAFDHCFKIITPKRTFLVCAPSEEDEIKWLAALQCLVQRKNGTNPAVVGGVATLIGGTSGPANPNASSGAGVTVGTGTGVPTLVGTAPPVTRRASALGMGRKRSITNAAKEAVDEVESRFHPQESG</sequence>
<protein>
    <submittedName>
        <fullName evidence="3">BQ2448_7497 protein</fullName>
    </submittedName>
</protein>
<feature type="compositionally biased region" description="Low complexity" evidence="1">
    <location>
        <begin position="132"/>
        <end position="150"/>
    </location>
</feature>